<name>A0AAN1SYI2_9PROT</name>
<reference evidence="2 3" key="1">
    <citation type="submission" date="2019-03" db="EMBL/GenBank/DDBJ databases">
        <title>Complete genome sequence of Ferrigenium kumadai strain An22, a microaerophilic iron-oxidizing bacterium isolated from a paddy field soil.</title>
        <authorList>
            <person name="Watanabe T."/>
            <person name="Asakawa S."/>
        </authorList>
    </citation>
    <scope>NUCLEOTIDE SEQUENCE [LARGE SCALE GENOMIC DNA]</scope>
    <source>
        <strain evidence="2 3">An22</strain>
    </source>
</reference>
<dbReference type="GO" id="GO:0005524">
    <property type="term" value="F:ATP binding"/>
    <property type="evidence" value="ECO:0007669"/>
    <property type="project" value="InterPro"/>
</dbReference>
<accession>A0AAN1SYI2</accession>
<dbReference type="KEGG" id="fku:FGKAn22_06140"/>
<dbReference type="InterPro" id="IPR003439">
    <property type="entry name" value="ABC_transporter-like_ATP-bd"/>
</dbReference>
<dbReference type="Pfam" id="PF00005">
    <property type="entry name" value="ABC_tran"/>
    <property type="match status" value="1"/>
</dbReference>
<dbReference type="Proteomes" id="UP001319121">
    <property type="component" value="Chromosome"/>
</dbReference>
<keyword evidence="3" id="KW-1185">Reference proteome</keyword>
<dbReference type="GO" id="GO:0016887">
    <property type="term" value="F:ATP hydrolysis activity"/>
    <property type="evidence" value="ECO:0007669"/>
    <property type="project" value="InterPro"/>
</dbReference>
<dbReference type="EMBL" id="AP019536">
    <property type="protein sequence ID" value="BBI98921.1"/>
    <property type="molecule type" value="Genomic_DNA"/>
</dbReference>
<evidence type="ECO:0000313" key="3">
    <source>
        <dbReference type="Proteomes" id="UP001319121"/>
    </source>
</evidence>
<dbReference type="AlphaFoldDB" id="A0AAN1SYI2"/>
<organism evidence="2 3">
    <name type="scientific">Ferrigenium kumadai</name>
    <dbReference type="NCBI Taxonomy" id="1682490"/>
    <lineage>
        <taxon>Bacteria</taxon>
        <taxon>Pseudomonadati</taxon>
        <taxon>Pseudomonadota</taxon>
        <taxon>Betaproteobacteria</taxon>
        <taxon>Nitrosomonadales</taxon>
        <taxon>Gallionellaceae</taxon>
        <taxon>Ferrigenium</taxon>
    </lineage>
</organism>
<evidence type="ECO:0000259" key="1">
    <source>
        <dbReference type="Pfam" id="PF00005"/>
    </source>
</evidence>
<feature type="domain" description="ABC transporter" evidence="1">
    <location>
        <begin position="8"/>
        <end position="149"/>
    </location>
</feature>
<evidence type="ECO:0000313" key="2">
    <source>
        <dbReference type="EMBL" id="BBI98921.1"/>
    </source>
</evidence>
<sequence>MFADLGPYSFTLHEGETRLLRVASEAEKDAVIGVALGKRKCAEGTVLLQGVPLDENRAGSVGWVAANGGLISNLKVWENVTLPLWYHASHAVAETEQMVAHWLSALGMVEAEWVGFMESPPDRLTSWQRKLAGLLRGLVQSPLVLVVDAALFKGIEPGLGARWAAALETYAEQGRAVLVVADSETELPWKMIERPV</sequence>
<proteinExistence type="predicted"/>
<protein>
    <recommendedName>
        <fullName evidence="1">ABC transporter domain-containing protein</fullName>
    </recommendedName>
</protein>
<dbReference type="Gene3D" id="3.40.50.300">
    <property type="entry name" value="P-loop containing nucleotide triphosphate hydrolases"/>
    <property type="match status" value="1"/>
</dbReference>
<dbReference type="SUPFAM" id="SSF52540">
    <property type="entry name" value="P-loop containing nucleoside triphosphate hydrolases"/>
    <property type="match status" value="1"/>
</dbReference>
<dbReference type="InterPro" id="IPR027417">
    <property type="entry name" value="P-loop_NTPase"/>
</dbReference>
<gene>
    <name evidence="2" type="ORF">FGKAn22_06140</name>
</gene>